<dbReference type="RefSeq" id="XP_060277880.1">
    <property type="nucleotide sequence ID" value="XM_060423715.1"/>
</dbReference>
<comment type="caution">
    <text evidence="4">The sequence shown here is derived from an EMBL/GenBank/DDBJ whole genome shotgun (WGS) entry which is preliminary data.</text>
</comment>
<dbReference type="PANTHER" id="PTHR38791">
    <property type="entry name" value="ZN(II)2CYS6 TRANSCRIPTION FACTOR (EUROFUNG)-RELATED-RELATED"/>
    <property type="match status" value="1"/>
</dbReference>
<evidence type="ECO:0000259" key="3">
    <source>
        <dbReference type="PROSITE" id="PS50048"/>
    </source>
</evidence>
<dbReference type="GeneID" id="85306902"/>
<keyword evidence="5" id="KW-1185">Reference proteome</keyword>
<name>A0AAJ0FC14_9PEZI</name>
<reference evidence="4" key="1">
    <citation type="submission" date="2023-06" db="EMBL/GenBank/DDBJ databases">
        <title>Genome-scale phylogeny and comparative genomics of the fungal order Sordariales.</title>
        <authorList>
            <consortium name="Lawrence Berkeley National Laboratory"/>
            <person name="Hensen N."/>
            <person name="Bonometti L."/>
            <person name="Westerberg I."/>
            <person name="Brannstrom I.O."/>
            <person name="Guillou S."/>
            <person name="Cros-Aarteil S."/>
            <person name="Calhoun S."/>
            <person name="Haridas S."/>
            <person name="Kuo A."/>
            <person name="Mondo S."/>
            <person name="Pangilinan J."/>
            <person name="Riley R."/>
            <person name="Labutti K."/>
            <person name="Andreopoulos B."/>
            <person name="Lipzen A."/>
            <person name="Chen C."/>
            <person name="Yanf M."/>
            <person name="Daum C."/>
            <person name="Ng V."/>
            <person name="Clum A."/>
            <person name="Steindorff A."/>
            <person name="Ohm R."/>
            <person name="Martin F."/>
            <person name="Silar P."/>
            <person name="Natvig D."/>
            <person name="Lalanne C."/>
            <person name="Gautier V."/>
            <person name="Ament-Velasquez S.L."/>
            <person name="Kruys A."/>
            <person name="Hutchinson M.I."/>
            <person name="Powell A.J."/>
            <person name="Barry K."/>
            <person name="Miller A.N."/>
            <person name="Grigoriev I.V."/>
            <person name="Debuchy R."/>
            <person name="Gladieux P."/>
            <person name="Thoren M.H."/>
            <person name="Johannesson H."/>
        </authorList>
    </citation>
    <scope>NUCLEOTIDE SEQUENCE</scope>
    <source>
        <strain evidence="4">8032-3</strain>
    </source>
</reference>
<sequence length="527" mass="57655">MVYRGKPSTACEICRWKRRKCDQGRPACGQCIRGMVACPGYRDLSGLAIHNETKDVIRKAKASNTRRRASGLDPSEGPDSHTSLPSSTSPDPPNGLDVAAPPSQLSTSLQDVAVSHFVLAYAPSGQFGYLPDLVDPDVLNAAAAISGTVQGKVTTPLPRAILACSLATLSLTPAYSSRAILSIAYKTYNTAIASLNVALSIPATSALDDTLLSVLLLGLFEAVLFRGRKSPTSWTAHTHGALALVNMRGIEQFRTDLGRKMFLHASQNIRGSCAQMSIDPPRELMELQDLAIAQKLLDLRREVGPRIGVAMEKMASMRAKVIRLGGFSSPRSRSIIMNALEQDDEVTSIIRDAMGNQKIVADYPVLVRHQRVHPRLARIVMILHSVRLLFNTFAYRSLTESPRCGCHVEDNRTVTDDMDHLGCLTENQERTVLQLVTLHGNEAVREILGHVAFFTGRHSQAYLQRYLIWPLSVMAVSPLAAQSARGLALDHLHGIGRQFGLGQAEQAAQMVEEARPMEDWLHVHILS</sequence>
<feature type="compositionally biased region" description="Basic residues" evidence="2">
    <location>
        <begin position="59"/>
        <end position="69"/>
    </location>
</feature>
<dbReference type="PANTHER" id="PTHR38791:SF1">
    <property type="entry name" value="TRANSCRIPTION FACTOR, PUTATIVE-RELATED"/>
    <property type="match status" value="1"/>
</dbReference>
<evidence type="ECO:0000313" key="5">
    <source>
        <dbReference type="Proteomes" id="UP001244011"/>
    </source>
</evidence>
<dbReference type="Gene3D" id="4.10.240.10">
    <property type="entry name" value="Zn(2)-C6 fungal-type DNA-binding domain"/>
    <property type="match status" value="1"/>
</dbReference>
<feature type="compositionally biased region" description="Low complexity" evidence="2">
    <location>
        <begin position="80"/>
        <end position="89"/>
    </location>
</feature>
<dbReference type="Proteomes" id="UP001244011">
    <property type="component" value="Unassembled WGS sequence"/>
</dbReference>
<feature type="domain" description="Zn(2)-C6 fungal-type" evidence="3">
    <location>
        <begin position="10"/>
        <end position="38"/>
    </location>
</feature>
<dbReference type="PROSITE" id="PS50048">
    <property type="entry name" value="ZN2_CY6_FUNGAL_2"/>
    <property type="match status" value="1"/>
</dbReference>
<dbReference type="EMBL" id="MU839057">
    <property type="protein sequence ID" value="KAK1761667.1"/>
    <property type="molecule type" value="Genomic_DNA"/>
</dbReference>
<dbReference type="SUPFAM" id="SSF57701">
    <property type="entry name" value="Zn2/Cys6 DNA-binding domain"/>
    <property type="match status" value="1"/>
</dbReference>
<dbReference type="GO" id="GO:0008270">
    <property type="term" value="F:zinc ion binding"/>
    <property type="evidence" value="ECO:0007669"/>
    <property type="project" value="InterPro"/>
</dbReference>
<organism evidence="4 5">
    <name type="scientific">Phialemonium atrogriseum</name>
    <dbReference type="NCBI Taxonomy" id="1093897"/>
    <lineage>
        <taxon>Eukaryota</taxon>
        <taxon>Fungi</taxon>
        <taxon>Dikarya</taxon>
        <taxon>Ascomycota</taxon>
        <taxon>Pezizomycotina</taxon>
        <taxon>Sordariomycetes</taxon>
        <taxon>Sordariomycetidae</taxon>
        <taxon>Cephalothecales</taxon>
        <taxon>Cephalothecaceae</taxon>
        <taxon>Phialemonium</taxon>
    </lineage>
</organism>
<dbReference type="InterPro" id="IPR036864">
    <property type="entry name" value="Zn2-C6_fun-type_DNA-bd_sf"/>
</dbReference>
<protein>
    <recommendedName>
        <fullName evidence="3">Zn(2)-C6 fungal-type domain-containing protein</fullName>
    </recommendedName>
</protein>
<proteinExistence type="predicted"/>
<dbReference type="SMART" id="SM00066">
    <property type="entry name" value="GAL4"/>
    <property type="match status" value="1"/>
</dbReference>
<dbReference type="GO" id="GO:0000981">
    <property type="term" value="F:DNA-binding transcription factor activity, RNA polymerase II-specific"/>
    <property type="evidence" value="ECO:0007669"/>
    <property type="project" value="InterPro"/>
</dbReference>
<dbReference type="AlphaFoldDB" id="A0AAJ0FC14"/>
<dbReference type="InterPro" id="IPR053175">
    <property type="entry name" value="DHMBA_Reg_Transcription_Factor"/>
</dbReference>
<gene>
    <name evidence="4" type="ORF">QBC33DRAFT_337494</name>
</gene>
<accession>A0AAJ0FC14</accession>
<dbReference type="InterPro" id="IPR021858">
    <property type="entry name" value="Fun_TF"/>
</dbReference>
<evidence type="ECO:0000256" key="1">
    <source>
        <dbReference type="ARBA" id="ARBA00023242"/>
    </source>
</evidence>
<feature type="region of interest" description="Disordered" evidence="2">
    <location>
        <begin position="58"/>
        <end position="102"/>
    </location>
</feature>
<dbReference type="CDD" id="cd00067">
    <property type="entry name" value="GAL4"/>
    <property type="match status" value="1"/>
</dbReference>
<dbReference type="InterPro" id="IPR001138">
    <property type="entry name" value="Zn2Cys6_DnaBD"/>
</dbReference>
<dbReference type="PROSITE" id="PS00463">
    <property type="entry name" value="ZN2_CY6_FUNGAL_1"/>
    <property type="match status" value="1"/>
</dbReference>
<dbReference type="Pfam" id="PF11951">
    <property type="entry name" value="Fungal_trans_2"/>
    <property type="match status" value="1"/>
</dbReference>
<keyword evidence="1" id="KW-0539">Nucleus</keyword>
<evidence type="ECO:0000256" key="2">
    <source>
        <dbReference type="SAM" id="MobiDB-lite"/>
    </source>
</evidence>
<dbReference type="Pfam" id="PF00172">
    <property type="entry name" value="Zn_clus"/>
    <property type="match status" value="1"/>
</dbReference>
<evidence type="ECO:0000313" key="4">
    <source>
        <dbReference type="EMBL" id="KAK1761667.1"/>
    </source>
</evidence>